<feature type="repeat" description="WD" evidence="4">
    <location>
        <begin position="188"/>
        <end position="229"/>
    </location>
</feature>
<organism evidence="5 6">
    <name type="scientific">Coemansia brasiliensis</name>
    <dbReference type="NCBI Taxonomy" id="2650707"/>
    <lineage>
        <taxon>Eukaryota</taxon>
        <taxon>Fungi</taxon>
        <taxon>Fungi incertae sedis</taxon>
        <taxon>Zoopagomycota</taxon>
        <taxon>Kickxellomycotina</taxon>
        <taxon>Kickxellomycetes</taxon>
        <taxon>Kickxellales</taxon>
        <taxon>Kickxellaceae</taxon>
        <taxon>Coemansia</taxon>
    </lineage>
</organism>
<dbReference type="SMART" id="SM00320">
    <property type="entry name" value="WD40"/>
    <property type="match status" value="6"/>
</dbReference>
<dbReference type="EMBL" id="JANBUW010000143">
    <property type="protein sequence ID" value="KAJ2848673.1"/>
    <property type="molecule type" value="Genomic_DNA"/>
</dbReference>
<dbReference type="GO" id="GO:0006406">
    <property type="term" value="P:mRNA export from nucleus"/>
    <property type="evidence" value="ECO:0007669"/>
    <property type="project" value="InterPro"/>
</dbReference>
<evidence type="ECO:0000313" key="5">
    <source>
        <dbReference type="EMBL" id="KAJ2848673.1"/>
    </source>
</evidence>
<dbReference type="Pfam" id="PF00400">
    <property type="entry name" value="WD40"/>
    <property type="match status" value="3"/>
</dbReference>
<name>A0A9W8LXH1_9FUNG</name>
<dbReference type="SUPFAM" id="SSF50978">
    <property type="entry name" value="WD40 repeat-like"/>
    <property type="match status" value="1"/>
</dbReference>
<accession>A0A9W8LXH1</accession>
<sequence length="310" mass="33775">MGGPRNAFSRHKENKMHWEQGSVYDLSWSSDGSLLTAAGSKGPVRSWRLERGGHKEGEEHKGIGGNIERLAWCPGTADTNILAAAAFEKTVYLWDQRTGAVQTELNTKKANSDISWSHSGKYFLSASRDEGLEIFDMAQPQSAVVSAGVDGLLNSARWSIDDKLLLLTTHSGTVEVFSWPQMEHLTVIPAHAASCNCLGIDPLGRMLVTGSADATVGFWNMNDFSLARTVDGFESPLLYTEFNSDGQYVACASDDLDIKIFSVLSGDLVHKLAVDLLTTTLAWHPRNLAFAYGSTSFNKTGKKPAVTIFL</sequence>
<dbReference type="PROSITE" id="PS00678">
    <property type="entry name" value="WD_REPEATS_1"/>
    <property type="match status" value="1"/>
</dbReference>
<reference evidence="5" key="1">
    <citation type="submission" date="2022-07" db="EMBL/GenBank/DDBJ databases">
        <title>Phylogenomic reconstructions and comparative analyses of Kickxellomycotina fungi.</title>
        <authorList>
            <person name="Reynolds N.K."/>
            <person name="Stajich J.E."/>
            <person name="Barry K."/>
            <person name="Grigoriev I.V."/>
            <person name="Crous P."/>
            <person name="Smith M.E."/>
        </authorList>
    </citation>
    <scope>NUCLEOTIDE SEQUENCE</scope>
    <source>
        <strain evidence="5">NRRL 1566</strain>
    </source>
</reference>
<gene>
    <name evidence="5" type="ORF">IWW36_003152</name>
</gene>
<comment type="similarity">
    <text evidence="3">Belongs to the THOC3 family.</text>
</comment>
<keyword evidence="2" id="KW-0677">Repeat</keyword>
<evidence type="ECO:0000256" key="1">
    <source>
        <dbReference type="ARBA" id="ARBA00022574"/>
    </source>
</evidence>
<feature type="repeat" description="WD" evidence="4">
    <location>
        <begin position="16"/>
        <end position="52"/>
    </location>
</feature>
<dbReference type="InterPro" id="IPR019775">
    <property type="entry name" value="WD40_repeat_CS"/>
</dbReference>
<evidence type="ECO:0000256" key="4">
    <source>
        <dbReference type="PROSITE-ProRule" id="PRU00221"/>
    </source>
</evidence>
<dbReference type="PROSITE" id="PS50082">
    <property type="entry name" value="WD_REPEATS_2"/>
    <property type="match status" value="2"/>
</dbReference>
<dbReference type="InterPro" id="IPR015943">
    <property type="entry name" value="WD40/YVTN_repeat-like_dom_sf"/>
</dbReference>
<dbReference type="Proteomes" id="UP001139887">
    <property type="component" value="Unassembled WGS sequence"/>
</dbReference>
<dbReference type="InterPro" id="IPR040132">
    <property type="entry name" value="Tex1/THOC3"/>
</dbReference>
<dbReference type="OrthoDB" id="340259at2759"/>
<keyword evidence="6" id="KW-1185">Reference proteome</keyword>
<dbReference type="PROSITE" id="PS50294">
    <property type="entry name" value="WD_REPEATS_REGION"/>
    <property type="match status" value="1"/>
</dbReference>
<dbReference type="InterPro" id="IPR001680">
    <property type="entry name" value="WD40_rpt"/>
</dbReference>
<dbReference type="InterPro" id="IPR036322">
    <property type="entry name" value="WD40_repeat_dom_sf"/>
</dbReference>
<proteinExistence type="inferred from homology"/>
<protein>
    <submittedName>
        <fullName evidence="5">Uncharacterized protein</fullName>
    </submittedName>
</protein>
<dbReference type="PANTHER" id="PTHR22839">
    <property type="entry name" value="THO COMPLEX SUBUNIT 3 THO3"/>
    <property type="match status" value="1"/>
</dbReference>
<evidence type="ECO:0000256" key="3">
    <source>
        <dbReference type="ARBA" id="ARBA00046343"/>
    </source>
</evidence>
<evidence type="ECO:0000256" key="2">
    <source>
        <dbReference type="ARBA" id="ARBA00022737"/>
    </source>
</evidence>
<dbReference type="PANTHER" id="PTHR22839:SF0">
    <property type="entry name" value="THO COMPLEX SUBUNIT 3"/>
    <property type="match status" value="1"/>
</dbReference>
<comment type="caution">
    <text evidence="5">The sequence shown here is derived from an EMBL/GenBank/DDBJ whole genome shotgun (WGS) entry which is preliminary data.</text>
</comment>
<dbReference type="GO" id="GO:0000445">
    <property type="term" value="C:THO complex part of transcription export complex"/>
    <property type="evidence" value="ECO:0007669"/>
    <property type="project" value="TreeGrafter"/>
</dbReference>
<dbReference type="Gene3D" id="2.130.10.10">
    <property type="entry name" value="YVTN repeat-like/Quinoprotein amine dehydrogenase"/>
    <property type="match status" value="2"/>
</dbReference>
<dbReference type="AlphaFoldDB" id="A0A9W8LXH1"/>
<keyword evidence="1 4" id="KW-0853">WD repeat</keyword>
<evidence type="ECO:0000313" key="6">
    <source>
        <dbReference type="Proteomes" id="UP001139887"/>
    </source>
</evidence>